<dbReference type="Gene3D" id="3.30.70.3290">
    <property type="match status" value="1"/>
</dbReference>
<evidence type="ECO:0000313" key="4">
    <source>
        <dbReference type="EMBL" id="MBK1662880.1"/>
    </source>
</evidence>
<keyword evidence="5" id="KW-1185">Reference proteome</keyword>
<dbReference type="InterPro" id="IPR014043">
    <property type="entry name" value="Acyl_transferase_dom"/>
</dbReference>
<dbReference type="InterPro" id="IPR050091">
    <property type="entry name" value="PKS_NRPS_Biosynth_Enz"/>
</dbReference>
<dbReference type="Pfam" id="PF00698">
    <property type="entry name" value="Acyl_transf_1"/>
    <property type="match status" value="1"/>
</dbReference>
<sequence>LRGAARHRGPFGHRLAVRGEDAATLAARLGAWAGGDAGAAVTGAAAPGQGVVFAFSGNGAPFAGMAQAQLAANPDFARGVAEADAALAPRLGWSARDRLRDGVTAEALADSAIAQPLLFAVQHGIVAALAAAGLRPMLCLGHSVGEVAAAAAAGLLPLDQAAMLIVARSRRQAATRGQGRMAALGAAAPA</sequence>
<dbReference type="SMART" id="SM00827">
    <property type="entry name" value="PKS_AT"/>
    <property type="match status" value="1"/>
</dbReference>
<dbReference type="InterPro" id="IPR016035">
    <property type="entry name" value="Acyl_Trfase/lysoPLipase"/>
</dbReference>
<protein>
    <recommendedName>
        <fullName evidence="3">Malonyl-CoA:ACP transacylase (MAT) domain-containing protein</fullName>
    </recommendedName>
</protein>
<dbReference type="PANTHER" id="PTHR43775">
    <property type="entry name" value="FATTY ACID SYNTHASE"/>
    <property type="match status" value="1"/>
</dbReference>
<accession>A0ABS1D7K8</accession>
<reference evidence="4 5" key="1">
    <citation type="journal article" date="2020" name="Microorganisms">
        <title>Osmotic Adaptation and Compatible Solute Biosynthesis of Phototrophic Bacteria as Revealed from Genome Analyses.</title>
        <authorList>
            <person name="Imhoff J.F."/>
            <person name="Rahn T."/>
            <person name="Kunzel S."/>
            <person name="Keller A."/>
            <person name="Neulinger S.C."/>
        </authorList>
    </citation>
    <scope>NUCLEOTIDE SEQUENCE [LARGE SCALE GENOMIC DNA]</scope>
    <source>
        <strain evidence="4 5">DSM 15382</strain>
    </source>
</reference>
<feature type="non-terminal residue" evidence="4">
    <location>
        <position position="1"/>
    </location>
</feature>
<evidence type="ECO:0000256" key="2">
    <source>
        <dbReference type="ARBA" id="ARBA00022553"/>
    </source>
</evidence>
<dbReference type="SUPFAM" id="SSF52151">
    <property type="entry name" value="FabD/lysophospholipase-like"/>
    <property type="match status" value="1"/>
</dbReference>
<proteinExistence type="predicted"/>
<dbReference type="RefSeq" id="WP_200307077.1">
    <property type="nucleotide sequence ID" value="NZ_NRSG01000847.1"/>
</dbReference>
<dbReference type="Proteomes" id="UP000697995">
    <property type="component" value="Unassembled WGS sequence"/>
</dbReference>
<keyword evidence="1" id="KW-0596">Phosphopantetheine</keyword>
<dbReference type="PANTHER" id="PTHR43775:SF37">
    <property type="entry name" value="SI:DKEY-61P9.11"/>
    <property type="match status" value="1"/>
</dbReference>
<name>A0ABS1D7K8_9PROT</name>
<organism evidence="4 5">
    <name type="scientific">Paracraurococcus ruber</name>
    <dbReference type="NCBI Taxonomy" id="77675"/>
    <lineage>
        <taxon>Bacteria</taxon>
        <taxon>Pseudomonadati</taxon>
        <taxon>Pseudomonadota</taxon>
        <taxon>Alphaproteobacteria</taxon>
        <taxon>Acetobacterales</taxon>
        <taxon>Roseomonadaceae</taxon>
        <taxon>Paracraurococcus</taxon>
    </lineage>
</organism>
<keyword evidence="2" id="KW-0597">Phosphoprotein</keyword>
<evidence type="ECO:0000259" key="3">
    <source>
        <dbReference type="SMART" id="SM00827"/>
    </source>
</evidence>
<feature type="domain" description="Malonyl-CoA:ACP transacylase (MAT)" evidence="3">
    <location>
        <begin position="54"/>
        <end position="190"/>
    </location>
</feature>
<dbReference type="Gene3D" id="3.40.366.10">
    <property type="entry name" value="Malonyl-Coenzyme A Acyl Carrier Protein, domain 2"/>
    <property type="match status" value="1"/>
</dbReference>
<evidence type="ECO:0000313" key="5">
    <source>
        <dbReference type="Proteomes" id="UP000697995"/>
    </source>
</evidence>
<feature type="non-terminal residue" evidence="4">
    <location>
        <position position="190"/>
    </location>
</feature>
<dbReference type="EMBL" id="NRSG01000847">
    <property type="protein sequence ID" value="MBK1662880.1"/>
    <property type="molecule type" value="Genomic_DNA"/>
</dbReference>
<evidence type="ECO:0000256" key="1">
    <source>
        <dbReference type="ARBA" id="ARBA00022450"/>
    </source>
</evidence>
<comment type="caution">
    <text evidence="4">The sequence shown here is derived from an EMBL/GenBank/DDBJ whole genome shotgun (WGS) entry which is preliminary data.</text>
</comment>
<gene>
    <name evidence="4" type="ORF">CKO45_32480</name>
</gene>
<dbReference type="InterPro" id="IPR001227">
    <property type="entry name" value="Ac_transferase_dom_sf"/>
</dbReference>